<dbReference type="EC" id="3.2.1.24" evidence="6"/>
<dbReference type="InterPro" id="IPR037094">
    <property type="entry name" value="Glyco_hydro_38_cen_sf"/>
</dbReference>
<dbReference type="InterPro" id="IPR028995">
    <property type="entry name" value="Glyco_hydro_57/38_cen_sf"/>
</dbReference>
<keyword evidence="2" id="KW-0479">Metal-binding</keyword>
<dbReference type="GO" id="GO:0030246">
    <property type="term" value="F:carbohydrate binding"/>
    <property type="evidence" value="ECO:0007669"/>
    <property type="project" value="InterPro"/>
</dbReference>
<evidence type="ECO:0000313" key="7">
    <source>
        <dbReference type="Proteomes" id="UP000196649"/>
    </source>
</evidence>
<proteinExistence type="inferred from homology"/>
<dbReference type="AlphaFoldDB" id="A0A210PD28"/>
<dbReference type="PANTHER" id="PTHR46017">
    <property type="entry name" value="ALPHA-MANNOSIDASE 2C1"/>
    <property type="match status" value="1"/>
</dbReference>
<feature type="domain" description="Glycoside hydrolase family 38 central" evidence="5">
    <location>
        <begin position="273"/>
        <end position="351"/>
    </location>
</feature>
<dbReference type="Pfam" id="PF09261">
    <property type="entry name" value="Alpha-mann_mid"/>
    <property type="match status" value="1"/>
</dbReference>
<sequence length="856" mass="98274">MKKVSIVNHTHWDREWYFSAEDSIFLSDKLFTDAIVELEKHPGASFTLDGQISILNDYLEIRPEMMDRIKKLVANNQLIIGPWFTQPDALHIKGESLLRNGMIGILDSQKYGKYLSVGYLPDTFGFNSQMPVILNQLGLSSFIFWRGINAKRIGGYYFNWQSLGKENHVTAINMPQGYSTGMLLNDNHDYVDKRLDNAVEFISEIEQGDNILIPSGNDQLDIIKDYQKKVERINDLGKYQYEISDYQAFAEKISKRNDLPNYVGEFIDPVLARVHRTSSSSRMNIKLAARKLESELIEKVEPMLVIARSMGLDISQNLLIRSWKKLLESQAHDSMAGSVTDSVEQDIMHRLKEGMQISDDIINIVENLIAKEIDLNKDEVLVFNPSTHVFKGYKKLELLTISNDPKLEGYLSEIISQRFIEPRENILIQDETGDHYIKENGYYISDILVKIELPALGFKVFKLVEHNNENSVQISNVNSIRNGQISIKYEDGQIEISNKKHFWKNAILVEDVANDGDTYDFSPLRNGQRFMLKFDQCTTKTHHNFSEMILSGVKKLPKSQVQKQYQNQFETVSYKLHITLLSDDDRIRFKFTFDNKVLDHRVRVGIRTGMISSTNIASVPFGFIERSAIEQKNNDWTEVPVNIYPFDSNVTLKDGNKGVSVISKDISEYQQDKDIIWLTIMATTNELGKPDLAYRPGRASGDTTKQGHIMIQTPDAELLGSITEHFSLVLDQFDEIKIQQMTNSDNLSVPNYQEQTLNLFHNRLDNKIQFPIVKKKNLKNLELLNLPNDYLVSSIYPSYFAQDGFILRLENVSHDFQKLDSKYFGENYEIVNAIEHKVDGDIVIAPMSVISIKMKF</sequence>
<dbReference type="Pfam" id="PF01074">
    <property type="entry name" value="Glyco_hydro_38N"/>
    <property type="match status" value="1"/>
</dbReference>
<dbReference type="InterPro" id="IPR011013">
    <property type="entry name" value="Gal_mutarotase_sf_dom"/>
</dbReference>
<comment type="caution">
    <text evidence="6">The sequence shown here is derived from an EMBL/GenBank/DDBJ whole genome shotgun (WGS) entry which is preliminary data.</text>
</comment>
<evidence type="ECO:0000256" key="2">
    <source>
        <dbReference type="ARBA" id="ARBA00022723"/>
    </source>
</evidence>
<dbReference type="SUPFAM" id="SSF88688">
    <property type="entry name" value="Families 57/38 glycoside transferase middle domain"/>
    <property type="match status" value="1"/>
</dbReference>
<keyword evidence="4 6" id="KW-0326">Glycosidase</keyword>
<dbReference type="InterPro" id="IPR000602">
    <property type="entry name" value="Glyco_hydro_38_N"/>
</dbReference>
<accession>A0A210PD28</accession>
<keyword evidence="3 6" id="KW-0378">Hydrolase</keyword>
<dbReference type="Gene3D" id="1.20.1270.50">
    <property type="entry name" value="Glycoside hydrolase family 38, central domain"/>
    <property type="match status" value="1"/>
</dbReference>
<dbReference type="Proteomes" id="UP000196649">
    <property type="component" value="Unassembled WGS sequence"/>
</dbReference>
<evidence type="ECO:0000256" key="4">
    <source>
        <dbReference type="ARBA" id="ARBA00023295"/>
    </source>
</evidence>
<dbReference type="SUPFAM" id="SSF74650">
    <property type="entry name" value="Galactose mutarotase-like"/>
    <property type="match status" value="1"/>
</dbReference>
<dbReference type="InterPro" id="IPR015341">
    <property type="entry name" value="Glyco_hydro_38_cen"/>
</dbReference>
<dbReference type="GO" id="GO:0046872">
    <property type="term" value="F:metal ion binding"/>
    <property type="evidence" value="ECO:0007669"/>
    <property type="project" value="UniProtKB-KW"/>
</dbReference>
<evidence type="ECO:0000256" key="3">
    <source>
        <dbReference type="ARBA" id="ARBA00022801"/>
    </source>
</evidence>
<gene>
    <name evidence="6" type="ORF">LKACC12383_00254</name>
</gene>
<dbReference type="SUPFAM" id="SSF88713">
    <property type="entry name" value="Glycoside hydrolase/deacetylase"/>
    <property type="match status" value="1"/>
</dbReference>
<comment type="similarity">
    <text evidence="1">Belongs to the glycosyl hydrolase 38 family.</text>
</comment>
<dbReference type="InterPro" id="IPR011682">
    <property type="entry name" value="Glyco_hydro_38_C"/>
</dbReference>
<dbReference type="Gene3D" id="2.70.98.30">
    <property type="entry name" value="Golgi alpha-mannosidase II, domain 4"/>
    <property type="match status" value="1"/>
</dbReference>
<evidence type="ECO:0000313" key="6">
    <source>
        <dbReference type="EMBL" id="OWF34341.1"/>
    </source>
</evidence>
<dbReference type="Pfam" id="PF07748">
    <property type="entry name" value="Glyco_hydro_38C"/>
    <property type="match status" value="1"/>
</dbReference>
<dbReference type="SMART" id="SM00872">
    <property type="entry name" value="Alpha-mann_mid"/>
    <property type="match status" value="1"/>
</dbReference>
<dbReference type="GO" id="GO:0004559">
    <property type="term" value="F:alpha-mannosidase activity"/>
    <property type="evidence" value="ECO:0007669"/>
    <property type="project" value="UniProtKB-EC"/>
</dbReference>
<dbReference type="InterPro" id="IPR011330">
    <property type="entry name" value="Glyco_hydro/deAcase_b/a-brl"/>
</dbReference>
<dbReference type="GO" id="GO:0009313">
    <property type="term" value="P:oligosaccharide catabolic process"/>
    <property type="evidence" value="ECO:0007669"/>
    <property type="project" value="TreeGrafter"/>
</dbReference>
<dbReference type="EMBL" id="MXAL01000001">
    <property type="protein sequence ID" value="OWF34341.1"/>
    <property type="molecule type" value="Genomic_DNA"/>
</dbReference>
<reference evidence="6 7" key="1">
    <citation type="submission" date="2017-03" db="EMBL/GenBank/DDBJ databases">
        <title>Genome sequence of Lactobacillus kimchii KACC 12383.</title>
        <authorList>
            <person name="Chun J."/>
        </authorList>
    </citation>
    <scope>NUCLEOTIDE SEQUENCE [LARGE SCALE GENOMIC DNA]</scope>
    <source>
        <strain evidence="6 7">KACC 12383</strain>
    </source>
</reference>
<evidence type="ECO:0000259" key="5">
    <source>
        <dbReference type="SMART" id="SM00872"/>
    </source>
</evidence>
<dbReference type="InterPro" id="IPR027291">
    <property type="entry name" value="Glyco_hydro_38_N_sf"/>
</dbReference>
<dbReference type="RefSeq" id="WP_054642150.1">
    <property type="nucleotide sequence ID" value="NZ_LNUB01000004.1"/>
</dbReference>
<organism evidence="6 7">
    <name type="scientific">Companilactobacillus kimchii</name>
    <dbReference type="NCBI Taxonomy" id="2801452"/>
    <lineage>
        <taxon>Bacteria</taxon>
        <taxon>Bacillati</taxon>
        <taxon>Bacillota</taxon>
        <taxon>Bacilli</taxon>
        <taxon>Lactobacillales</taxon>
        <taxon>Lactobacillaceae</taxon>
        <taxon>Companilactobacillus</taxon>
    </lineage>
</organism>
<evidence type="ECO:0000256" key="1">
    <source>
        <dbReference type="ARBA" id="ARBA00009792"/>
    </source>
</evidence>
<dbReference type="Gene3D" id="3.20.110.10">
    <property type="entry name" value="Glycoside hydrolase 38, N terminal domain"/>
    <property type="match status" value="1"/>
</dbReference>
<protein>
    <submittedName>
        <fullName evidence="6">Alpha-mannosidase</fullName>
        <ecNumber evidence="6">3.2.1.24</ecNumber>
    </submittedName>
</protein>
<dbReference type="GO" id="GO:0006013">
    <property type="term" value="P:mannose metabolic process"/>
    <property type="evidence" value="ECO:0007669"/>
    <property type="project" value="InterPro"/>
</dbReference>
<dbReference type="PANTHER" id="PTHR46017:SF2">
    <property type="entry name" value="MANNOSYLGLYCERATE HYDROLASE"/>
    <property type="match status" value="1"/>
</dbReference>
<name>A0A210PD28_9LACO</name>